<dbReference type="EMBL" id="CP028324">
    <property type="protein sequence ID" value="AVR94447.1"/>
    <property type="molecule type" value="Genomic_DNA"/>
</dbReference>
<dbReference type="AlphaFoldDB" id="A0A2R4C4A4"/>
<reference evidence="2 3" key="1">
    <citation type="submission" date="2018-03" db="EMBL/GenBank/DDBJ databases">
        <title>Massilia armeniaca sp. nov., isolated from desert soil.</title>
        <authorList>
            <person name="Huang H."/>
            <person name="Ren M."/>
        </authorList>
    </citation>
    <scope>NUCLEOTIDE SEQUENCE [LARGE SCALE GENOMIC DNA]</scope>
    <source>
        <strain evidence="2 3">ZMN-3</strain>
    </source>
</reference>
<feature type="signal peptide" evidence="1">
    <location>
        <begin position="1"/>
        <end position="20"/>
    </location>
</feature>
<keyword evidence="1" id="KW-0732">Signal</keyword>
<dbReference type="Gene3D" id="3.40.1660.10">
    <property type="entry name" value="EreA-like (biosynthetic domain)"/>
    <property type="match status" value="2"/>
</dbReference>
<dbReference type="GO" id="GO:0046677">
    <property type="term" value="P:response to antibiotic"/>
    <property type="evidence" value="ECO:0007669"/>
    <property type="project" value="InterPro"/>
</dbReference>
<evidence type="ECO:0008006" key="4">
    <source>
        <dbReference type="Google" id="ProtNLM"/>
    </source>
</evidence>
<dbReference type="OrthoDB" id="9810066at2"/>
<protein>
    <recommendedName>
        <fullName evidence="4">Erythromycin esterase</fullName>
    </recommendedName>
</protein>
<evidence type="ECO:0000256" key="1">
    <source>
        <dbReference type="SAM" id="SignalP"/>
    </source>
</evidence>
<dbReference type="CDD" id="cd14728">
    <property type="entry name" value="Ere-like"/>
    <property type="match status" value="1"/>
</dbReference>
<evidence type="ECO:0000313" key="3">
    <source>
        <dbReference type="Proteomes" id="UP000240505"/>
    </source>
</evidence>
<dbReference type="PANTHER" id="PTHR31299">
    <property type="entry name" value="ESTERASE, PUTATIVE (AFU_ORTHOLOGUE AFUA_1G05850)-RELATED"/>
    <property type="match status" value="1"/>
</dbReference>
<dbReference type="KEGG" id="masz:C9I28_01015"/>
<gene>
    <name evidence="2" type="ORF">C9I28_01015</name>
</gene>
<dbReference type="Proteomes" id="UP000240505">
    <property type="component" value="Chromosome"/>
</dbReference>
<sequence>MRFGIASTAALLLMICTAMARSAPLSVQTWPLATVQPDSANDDDLKPFADAIGTARVVALAEQTHGGSEEFLLKTRLLKYLHEKMGFDVLLLESGFYEMGRLAERAVQGEKFDDMAPGNVFFMYAKSAEGRGMLQYLDRQRALGKPMLVAGIDSQHTGVLSNTELLPRLQAYLRPRAPALAAGAGWDAYSQAAAPLFSQQRTAPDAALQDAFRRHGVALQEALCGTPDGTVEGPGWWCRIVRSIDAQASTYWSGMRDYQRDNAMGTNAIWLAENMFPGKKVVVWAHTIHVARGFQRAAAQLQAGEVMHRHWGPAYKVVQLTAAHGAIVDFNNMRTLPLPKPAADSLEYRLSQRAEPLLGLTARAPLTLPQHSFDYGLGLTGMPGQLGRNWDVLLFTREIRPVRMTR</sequence>
<dbReference type="PANTHER" id="PTHR31299:SF0">
    <property type="entry name" value="ESTERASE, PUTATIVE (AFU_ORTHOLOGUE AFUA_1G05850)-RELATED"/>
    <property type="match status" value="1"/>
</dbReference>
<evidence type="ECO:0000313" key="2">
    <source>
        <dbReference type="EMBL" id="AVR94447.1"/>
    </source>
</evidence>
<dbReference type="Pfam" id="PF05139">
    <property type="entry name" value="Erythro_esteras"/>
    <property type="match status" value="1"/>
</dbReference>
<feature type="chain" id="PRO_5015312576" description="Erythromycin esterase" evidence="1">
    <location>
        <begin position="21"/>
        <end position="406"/>
    </location>
</feature>
<dbReference type="RefSeq" id="WP_107139798.1">
    <property type="nucleotide sequence ID" value="NZ_CP028324.1"/>
</dbReference>
<accession>A0A2R4C4A4</accession>
<organism evidence="2 3">
    <name type="scientific">Pseudoduganella armeniaca</name>
    <dbReference type="NCBI Taxonomy" id="2072590"/>
    <lineage>
        <taxon>Bacteria</taxon>
        <taxon>Pseudomonadati</taxon>
        <taxon>Pseudomonadota</taxon>
        <taxon>Betaproteobacteria</taxon>
        <taxon>Burkholderiales</taxon>
        <taxon>Oxalobacteraceae</taxon>
        <taxon>Telluria group</taxon>
        <taxon>Pseudoduganella</taxon>
    </lineage>
</organism>
<keyword evidence="3" id="KW-1185">Reference proteome</keyword>
<dbReference type="InterPro" id="IPR052036">
    <property type="entry name" value="Hydrolase/PRTase-associated"/>
</dbReference>
<name>A0A2R4C4A4_9BURK</name>
<dbReference type="SUPFAM" id="SSF159501">
    <property type="entry name" value="EreA/ChaN-like"/>
    <property type="match status" value="1"/>
</dbReference>
<dbReference type="InterPro" id="IPR007815">
    <property type="entry name" value="Emycin_Estase"/>
</dbReference>
<proteinExistence type="predicted"/>